<name>I0GWH2_SELRL</name>
<organism evidence="1 2">
    <name type="scientific">Selenomonas ruminantium subsp. lactilytica (strain NBRC 103574 / TAM6421)</name>
    <dbReference type="NCBI Taxonomy" id="927704"/>
    <lineage>
        <taxon>Bacteria</taxon>
        <taxon>Bacillati</taxon>
        <taxon>Bacillota</taxon>
        <taxon>Negativicutes</taxon>
        <taxon>Selenomonadales</taxon>
        <taxon>Selenomonadaceae</taxon>
        <taxon>Selenomonas</taxon>
    </lineage>
</organism>
<dbReference type="PATRIC" id="fig|927704.6.peg.3349"/>
<reference evidence="1 2" key="1">
    <citation type="submission" date="2011-10" db="EMBL/GenBank/DDBJ databases">
        <title>Whole genome sequence of Selenomonas ruminantium subsp. lactilytica TAM6421.</title>
        <authorList>
            <person name="Oguchi A."/>
            <person name="Ankai A."/>
            <person name="Kaneko J."/>
            <person name="Yamada-Narita S."/>
            <person name="Fukui S."/>
            <person name="Takahashi M."/>
            <person name="Onodera T."/>
            <person name="Kojima S."/>
            <person name="Fushimi T."/>
            <person name="Abe N."/>
            <person name="Kamio Y."/>
            <person name="Yamazaki S."/>
            <person name="Fujita N."/>
        </authorList>
    </citation>
    <scope>NUCLEOTIDE SEQUENCE [LARGE SCALE GENOMIC DNA]</scope>
    <source>
        <strain evidence="2">NBRC 103574 / TAM6421</strain>
        <plasmid evidence="1 2">pSRC3</plasmid>
    </source>
</reference>
<dbReference type="EMBL" id="AP012300">
    <property type="protein sequence ID" value="BAL85109.1"/>
    <property type="molecule type" value="Genomic_DNA"/>
</dbReference>
<evidence type="ECO:0000313" key="2">
    <source>
        <dbReference type="Proteomes" id="UP000007887"/>
    </source>
</evidence>
<proteinExistence type="predicted"/>
<dbReference type="Proteomes" id="UP000007887">
    <property type="component" value="Plasmid pSRC3"/>
</dbReference>
<accession>I0GWH2</accession>
<dbReference type="NCBIfam" id="TIGR01630">
    <property type="entry name" value="psiM2_ORF9"/>
    <property type="match status" value="1"/>
</dbReference>
<protein>
    <submittedName>
        <fullName evidence="1">Putative phage related protein</fullName>
    </submittedName>
</protein>
<evidence type="ECO:0000313" key="1">
    <source>
        <dbReference type="EMBL" id="BAL85109.1"/>
    </source>
</evidence>
<dbReference type="Gene3D" id="3.30.420.240">
    <property type="match status" value="1"/>
</dbReference>
<dbReference type="KEGG" id="sri:SELR_pSRC300360"/>
<dbReference type="Gene3D" id="3.40.50.300">
    <property type="entry name" value="P-loop containing nucleotide triphosphate hydrolases"/>
    <property type="match status" value="1"/>
</dbReference>
<dbReference type="InterPro" id="IPR027417">
    <property type="entry name" value="P-loop_NTPase"/>
</dbReference>
<dbReference type="InterPro" id="IPR006517">
    <property type="entry name" value="Phage_terminase_lsu-like_C"/>
</dbReference>
<dbReference type="HOGENOM" id="CLU_029599_0_0_9"/>
<keyword evidence="1" id="KW-0614">Plasmid</keyword>
<geneLocation type="plasmid" evidence="1 2">
    <name>pSRC3</name>
</geneLocation>
<dbReference type="AlphaFoldDB" id="I0GWH2"/>
<sequence>MANAMRQIFGGSLRREGDNQSMRDICAHDFKRFCEYYLADSFKSEWSEKFHLWLIHKVEDVILNHSDEETRNVVAAPRGHAKSTLISFAFVLWCVCYGYKRFIVIISATGPVAKQFIIDIRNELEFNERIKNDFGEMKNDDIWNSNEIYTRNKVFLTSKGAGAQMRGMKFNSTRPDLVILDDLETAEQVASPSQNASLKQWFNSDVMPMGCPTCSFFYIGTVLSYDALLYHMLNDGEYSSWVRKTFQAVIKFSDSPLWSEWENIMTDLTRGDHAYSDAMAFYRKHKEEMLAGTEVLWPNQRPDMYEHLMERRIASEEGFASEFQNDPQTENTRTFKTEWLENNRYVDCPEIKEVCIAIDPAIGGKRMNDFSAIIAVARCSDNYFYVLDADLKKRRPEEIIEDAKAIIAKYYPHNPKIVCETNQMQLFFSSTLQRELVQAGIYLDWIDVCHTNGDSKAARIESLVPHVRQGHIKFKAGQKILLSQLRNYPKGHDDGPDCLEMALKPLLETSVANFSFGSIDAGGSRMNMNKNRNRMANTPFGFFK</sequence>
<gene>
    <name evidence="1" type="ordered locus">SELR_pSRC300360</name>
</gene>